<dbReference type="Proteomes" id="UP000242519">
    <property type="component" value="Unassembled WGS sequence"/>
</dbReference>
<reference evidence="1 2" key="1">
    <citation type="submission" date="2017-04" db="EMBL/GenBank/DDBJ databases">
        <title>Draft genome sequence of Marssonina coronaria NL1: causal agent of apple blotch.</title>
        <authorList>
            <person name="Cheng Q."/>
        </authorList>
    </citation>
    <scope>NUCLEOTIDE SEQUENCE [LARGE SCALE GENOMIC DNA]</scope>
    <source>
        <strain evidence="1 2">NL1</strain>
    </source>
</reference>
<dbReference type="AlphaFoldDB" id="A0A218ZEF0"/>
<evidence type="ECO:0000313" key="2">
    <source>
        <dbReference type="Proteomes" id="UP000242519"/>
    </source>
</evidence>
<dbReference type="EMBL" id="MZNU01000061">
    <property type="protein sequence ID" value="OWP05655.1"/>
    <property type="molecule type" value="Genomic_DNA"/>
</dbReference>
<protein>
    <submittedName>
        <fullName evidence="1">Poly-beta-hydroxybutyrate polymerase</fullName>
    </submittedName>
</protein>
<sequence>MTSHSPGDFLHGGGTLTVPAWLLLSFVSDMSGEGSFVAWIGNRGFKLTARDLAGADIAGLQYVVGQQKRAHPQAYTEPC</sequence>
<evidence type="ECO:0000313" key="1">
    <source>
        <dbReference type="EMBL" id="OWP05655.1"/>
    </source>
</evidence>
<proteinExistence type="predicted"/>
<gene>
    <name evidence="1" type="ORF">B2J93_1704</name>
</gene>
<dbReference type="InParanoid" id="A0A218ZEF0"/>
<comment type="caution">
    <text evidence="1">The sequence shown here is derived from an EMBL/GenBank/DDBJ whole genome shotgun (WGS) entry which is preliminary data.</text>
</comment>
<organism evidence="1 2">
    <name type="scientific">Diplocarpon coronariae</name>
    <dbReference type="NCBI Taxonomy" id="2795749"/>
    <lineage>
        <taxon>Eukaryota</taxon>
        <taxon>Fungi</taxon>
        <taxon>Dikarya</taxon>
        <taxon>Ascomycota</taxon>
        <taxon>Pezizomycotina</taxon>
        <taxon>Leotiomycetes</taxon>
        <taxon>Helotiales</taxon>
        <taxon>Drepanopezizaceae</taxon>
        <taxon>Diplocarpon</taxon>
    </lineage>
</organism>
<name>A0A218ZEF0_9HELO</name>
<keyword evidence="2" id="KW-1185">Reference proteome</keyword>
<accession>A0A218ZEF0</accession>